<evidence type="ECO:0000256" key="1">
    <source>
        <dbReference type="SAM" id="Phobius"/>
    </source>
</evidence>
<dbReference type="InterPro" id="IPR015797">
    <property type="entry name" value="NUDIX_hydrolase-like_dom_sf"/>
</dbReference>
<dbReference type="FunFam" id="3.90.79.10:FF:000021">
    <property type="entry name" value="ADP-ribose pyrophosphatase, mitochondrial isoform X1"/>
    <property type="match status" value="1"/>
</dbReference>
<evidence type="ECO:0000313" key="4">
    <source>
        <dbReference type="Proteomes" id="UP001159428"/>
    </source>
</evidence>
<dbReference type="Proteomes" id="UP001159428">
    <property type="component" value="Unassembled WGS sequence"/>
</dbReference>
<feature type="transmembrane region" description="Helical" evidence="1">
    <location>
        <begin position="163"/>
        <end position="182"/>
    </location>
</feature>
<accession>A0AAU9WFJ3</accession>
<dbReference type="SUPFAM" id="SSF55811">
    <property type="entry name" value="Nudix"/>
    <property type="match status" value="1"/>
</dbReference>
<feature type="transmembrane region" description="Helical" evidence="1">
    <location>
        <begin position="137"/>
        <end position="157"/>
    </location>
</feature>
<keyword evidence="1" id="KW-1133">Transmembrane helix</keyword>
<dbReference type="PROSITE" id="PS51462">
    <property type="entry name" value="NUDIX"/>
    <property type="match status" value="1"/>
</dbReference>
<dbReference type="EMBL" id="CALNXJ010000011">
    <property type="protein sequence ID" value="CAH3108824.1"/>
    <property type="molecule type" value="Genomic_DNA"/>
</dbReference>
<evidence type="ECO:0000313" key="3">
    <source>
        <dbReference type="EMBL" id="CAH3108824.1"/>
    </source>
</evidence>
<feature type="domain" description="Nudix hydrolase" evidence="2">
    <location>
        <begin position="331"/>
        <end position="484"/>
    </location>
</feature>
<dbReference type="CDD" id="cd03670">
    <property type="entry name" value="NUDIX_ADPRase_Nudt9"/>
    <property type="match status" value="1"/>
</dbReference>
<keyword evidence="1" id="KW-0812">Transmembrane</keyword>
<dbReference type="InterPro" id="IPR000086">
    <property type="entry name" value="NUDIX_hydrolase_dom"/>
</dbReference>
<sequence length="489" mass="55334">MALLKTVIAIFLIVAAFNATSFFTHFKNFLSPILKMLRTWIPSVVNLLEETVATIYKYCAESLLEDIKRAIVVLTELVGRVAELFHPAVRSLLEVVTDCLVALHNNGMGYTDEFLQQVLGIDGATLPDQVGRARNKLLSVILLLFWIIMGIICISRMSYNKFFLLMSGTFLVHAFFGPVWCIRRLAFCIGICLWMGSLVSTQTGLCYSIMHTKARTPEYPRSNAKKFPVPAEFVDWNVPFPEYKPADYTSKHILQMPPYADPDIRKGPANVPLKFNALDTTYNTDRKSYIGEYEVVQGVPRNPVGRTGMIGRGDLGRWGPNHAADPVVTRWKRDSSGEKVMKEGKPVLEIVAIQRRDCKEWALPGGMVDPGDTVTNTLKKEFGEEALNSLEVSPEENKRIQESLEHLFHHGTMVFQGYIDDPRNTDNAWMESQAVNFHDDSGNAFNKFTLQAGDDAQNVKWVEVSHELRLYANHLDLVKEVAMRHKAYW</sequence>
<gene>
    <name evidence="3" type="ORF">PMEA_00002721</name>
</gene>
<dbReference type="Pfam" id="PF00293">
    <property type="entry name" value="NUDIX"/>
    <property type="match status" value="1"/>
</dbReference>
<feature type="transmembrane region" description="Helical" evidence="1">
    <location>
        <begin position="6"/>
        <end position="26"/>
    </location>
</feature>
<dbReference type="GO" id="GO:0047631">
    <property type="term" value="F:ADP-ribose diphosphatase activity"/>
    <property type="evidence" value="ECO:0007669"/>
    <property type="project" value="InterPro"/>
</dbReference>
<dbReference type="AlphaFoldDB" id="A0AAU9WFJ3"/>
<organism evidence="3 4">
    <name type="scientific">Pocillopora meandrina</name>
    <dbReference type="NCBI Taxonomy" id="46732"/>
    <lineage>
        <taxon>Eukaryota</taxon>
        <taxon>Metazoa</taxon>
        <taxon>Cnidaria</taxon>
        <taxon>Anthozoa</taxon>
        <taxon>Hexacorallia</taxon>
        <taxon>Scleractinia</taxon>
        <taxon>Astrocoeniina</taxon>
        <taxon>Pocilloporidae</taxon>
        <taxon>Pocillopora</taxon>
    </lineage>
</organism>
<dbReference type="PANTHER" id="PTHR13030">
    <property type="entry name" value="NUDIX HYDROLASE"/>
    <property type="match status" value="1"/>
</dbReference>
<dbReference type="Pfam" id="PF25969">
    <property type="entry name" value="NUDT9_N"/>
    <property type="match status" value="1"/>
</dbReference>
<reference evidence="3 4" key="1">
    <citation type="submission" date="2022-05" db="EMBL/GenBank/DDBJ databases">
        <authorList>
            <consortium name="Genoscope - CEA"/>
            <person name="William W."/>
        </authorList>
    </citation>
    <scope>NUCLEOTIDE SEQUENCE [LARGE SCALE GENOMIC DNA]</scope>
</reference>
<protein>
    <recommendedName>
        <fullName evidence="2">Nudix hydrolase domain-containing protein</fullName>
    </recommendedName>
</protein>
<name>A0AAU9WFJ3_9CNID</name>
<proteinExistence type="predicted"/>
<evidence type="ECO:0000259" key="2">
    <source>
        <dbReference type="PROSITE" id="PS51462"/>
    </source>
</evidence>
<dbReference type="Gene3D" id="3.90.79.10">
    <property type="entry name" value="Nucleoside Triphosphate Pyrophosphohydrolase"/>
    <property type="match status" value="1"/>
</dbReference>
<keyword evidence="1" id="KW-0472">Membrane</keyword>
<feature type="transmembrane region" description="Helical" evidence="1">
    <location>
        <begin position="189"/>
        <end position="210"/>
    </location>
</feature>
<dbReference type="InterPro" id="IPR039989">
    <property type="entry name" value="NUDT9"/>
</dbReference>
<comment type="caution">
    <text evidence="3">The sequence shown here is derived from an EMBL/GenBank/DDBJ whole genome shotgun (WGS) entry which is preliminary data.</text>
</comment>
<dbReference type="PANTHER" id="PTHR13030:SF8">
    <property type="entry name" value="ADP-RIBOSE PYROPHOSPHATASE, MITOCHONDRIAL"/>
    <property type="match status" value="1"/>
</dbReference>
<keyword evidence="4" id="KW-1185">Reference proteome</keyword>